<dbReference type="Pfam" id="PF05199">
    <property type="entry name" value="GMC_oxred_C"/>
    <property type="match status" value="1"/>
</dbReference>
<dbReference type="SUPFAM" id="SSF51905">
    <property type="entry name" value="FAD/NAD(P)-binding domain"/>
    <property type="match status" value="1"/>
</dbReference>
<protein>
    <submittedName>
        <fullName evidence="7">E37f10a6-12d5-4b9e-9e16-466f42693cd1</fullName>
    </submittedName>
</protein>
<dbReference type="PANTHER" id="PTHR42847:SF4">
    <property type="entry name" value="ALKANESULFONATE MONOOXYGENASE-RELATED"/>
    <property type="match status" value="1"/>
</dbReference>
<dbReference type="EMBL" id="OUUZ01000005">
    <property type="protein sequence ID" value="SPQ20685.1"/>
    <property type="molecule type" value="Genomic_DNA"/>
</dbReference>
<reference evidence="7 8" key="1">
    <citation type="submission" date="2018-04" db="EMBL/GenBank/DDBJ databases">
        <authorList>
            <person name="Huttner S."/>
            <person name="Dainat J."/>
        </authorList>
    </citation>
    <scope>NUCLEOTIDE SEQUENCE [LARGE SCALE GENOMIC DNA]</scope>
</reference>
<dbReference type="InterPro" id="IPR036188">
    <property type="entry name" value="FAD/NAD-bd_sf"/>
</dbReference>
<dbReference type="PROSITE" id="PS00624">
    <property type="entry name" value="GMC_OXRED_2"/>
    <property type="match status" value="1"/>
</dbReference>
<dbReference type="GO" id="GO:0050660">
    <property type="term" value="F:flavin adenine dinucleotide binding"/>
    <property type="evidence" value="ECO:0007669"/>
    <property type="project" value="InterPro"/>
</dbReference>
<dbReference type="Gene3D" id="3.20.20.30">
    <property type="entry name" value="Luciferase-like domain"/>
    <property type="match status" value="1"/>
</dbReference>
<dbReference type="SUPFAM" id="SSF51679">
    <property type="entry name" value="Bacterial luciferase-like"/>
    <property type="match status" value="1"/>
</dbReference>
<dbReference type="Pfam" id="PF00296">
    <property type="entry name" value="Bac_luciferase"/>
    <property type="match status" value="1"/>
</dbReference>
<dbReference type="InterPro" id="IPR036661">
    <property type="entry name" value="Luciferase-like_sf"/>
</dbReference>
<feature type="domain" description="Glucose-methanol-choline oxidoreductase N-terminal" evidence="6">
    <location>
        <begin position="670"/>
        <end position="684"/>
    </location>
</feature>
<dbReference type="AlphaFoldDB" id="A0A3S4B3E7"/>
<dbReference type="PANTHER" id="PTHR42847">
    <property type="entry name" value="ALKANESULFONATE MONOOXYGENASE"/>
    <property type="match status" value="1"/>
</dbReference>
<sequence>MPAEFISLCFPNPSTELKPIPNLGVDPEYLVRYARTLDDAGFNYTLVPYDSSFLDPFTIGATIAAVTKHINIIIALRPNTMYPTVAAKALATLDQLSNGRAVVHLIAGGSDSEQAREGDFLTKDQRYGRMEEYIRILRRAWQSPEPFDWDSQYYKFKQFRNLVRPVRPTGIPISVGGSSAEAYRVGGSLADIFGLWGEPLKETREQIDRIYAEAARAGRPETDRPRIWVTFRPIIAETEELAWAKAHRTLELLKQNKREGSDVPRQNVGSQRLLDIASRGDVQDRALWYPTVTATNARGASTALVGSPQTIVDSILDYIELGADLISIRGYDNLNDAIDYGRYILPRVRSGPGGGPLASNLARAGYSVLLVEAGDDQSDNVNSEIAFLSSIAYTDPTLRWDFFVRNFANETRNLKHNYLTWRRPDGSFYVGQAPPNGSTLLGIYYPRGGTLGGSSAVNAMGTIYPSESDWQNVVDLTGDTTWSPSHMREIFMRIENNHYLTPGTPGHGFSGYLDTIMSNGSVWVGQDDLVSVLGTVSAHLGQNASDIWRNLLSDPNSADPARDQTQGIFGSPLHADTAWRRFSSRDYILETANEVDAAGQKKYQLTVQLNTLATRVLFENVGHPGAEPRAIGIEFLQGQSVYSADPRHNASNKGTPGRAYARKEVILSGGTFNSPQILKLSGVGPAAELAKFNISVVVDLPGVGANLRDNYEIPFVGHAARDFQQLAPDPNAPVCTYGAPGDPCVDLWRQGKGPYMGGSTFNCVFRKSAYPAYDERDFFMIGGLFALRGFFPPTDSVLADPPNTFGLSTVKINPQSRSGTVLLRSADPRDTPEINFHLFEEDDDGTALDLAAELDTVKWARRVFSDIPAPLGPIVPSEPPCPGTPAADGTCDDELDRDWIMNQIWGHHPTSTCAIGADNDPMAVLDSKFRVRGVRGLRVSDASAFPRVPGPFPVLPTFMLSEKATESILEDAANW</sequence>
<keyword evidence="4" id="KW-0560">Oxidoreductase</keyword>
<proteinExistence type="inferred from homology"/>
<evidence type="ECO:0000256" key="4">
    <source>
        <dbReference type="ARBA" id="ARBA00023002"/>
    </source>
</evidence>
<evidence type="ECO:0000313" key="8">
    <source>
        <dbReference type="Proteomes" id="UP000289323"/>
    </source>
</evidence>
<dbReference type="Gene3D" id="3.30.560.10">
    <property type="entry name" value="Glucose Oxidase, domain 3"/>
    <property type="match status" value="1"/>
</dbReference>
<evidence type="ECO:0000256" key="3">
    <source>
        <dbReference type="ARBA" id="ARBA00022643"/>
    </source>
</evidence>
<dbReference type="Proteomes" id="UP000289323">
    <property type="component" value="Unassembled WGS sequence"/>
</dbReference>
<dbReference type="InterPro" id="IPR011251">
    <property type="entry name" value="Luciferase-like_dom"/>
</dbReference>
<organism evidence="7 8">
    <name type="scientific">Thermothielavioides terrestris</name>
    <dbReference type="NCBI Taxonomy" id="2587410"/>
    <lineage>
        <taxon>Eukaryota</taxon>
        <taxon>Fungi</taxon>
        <taxon>Dikarya</taxon>
        <taxon>Ascomycota</taxon>
        <taxon>Pezizomycotina</taxon>
        <taxon>Sordariomycetes</taxon>
        <taxon>Sordariomycetidae</taxon>
        <taxon>Sordariales</taxon>
        <taxon>Chaetomiaceae</taxon>
        <taxon>Thermothielavioides</taxon>
    </lineage>
</organism>
<dbReference type="GO" id="GO:0016614">
    <property type="term" value="F:oxidoreductase activity, acting on CH-OH group of donors"/>
    <property type="evidence" value="ECO:0007669"/>
    <property type="project" value="InterPro"/>
</dbReference>
<dbReference type="GO" id="GO:0016705">
    <property type="term" value="F:oxidoreductase activity, acting on paired donors, with incorporation or reduction of molecular oxygen"/>
    <property type="evidence" value="ECO:0007669"/>
    <property type="project" value="InterPro"/>
</dbReference>
<keyword evidence="2" id="KW-0285">Flavoprotein</keyword>
<dbReference type="InterPro" id="IPR050172">
    <property type="entry name" value="SsuD_RutA_monooxygenase"/>
</dbReference>
<name>A0A3S4B3E7_9PEZI</name>
<evidence type="ECO:0000313" key="7">
    <source>
        <dbReference type="EMBL" id="SPQ20685.1"/>
    </source>
</evidence>
<accession>A0A3S4B3E7</accession>
<dbReference type="InterPro" id="IPR000172">
    <property type="entry name" value="GMC_OxRdtase_N"/>
</dbReference>
<dbReference type="Pfam" id="PF00732">
    <property type="entry name" value="GMC_oxred_N"/>
    <property type="match status" value="1"/>
</dbReference>
<dbReference type="CDD" id="cd01094">
    <property type="entry name" value="Alkanesulfonate_monoxygenase"/>
    <property type="match status" value="1"/>
</dbReference>
<evidence type="ECO:0000256" key="5">
    <source>
        <dbReference type="ARBA" id="ARBA00023033"/>
    </source>
</evidence>
<dbReference type="Gene3D" id="3.50.50.60">
    <property type="entry name" value="FAD/NAD(P)-binding domain"/>
    <property type="match status" value="1"/>
</dbReference>
<dbReference type="InterPro" id="IPR007867">
    <property type="entry name" value="GMC_OxRtase_C"/>
</dbReference>
<comment type="similarity">
    <text evidence="1">Belongs to the GMC oxidoreductase family.</text>
</comment>
<keyword evidence="3" id="KW-0288">FMN</keyword>
<evidence type="ECO:0000256" key="2">
    <source>
        <dbReference type="ARBA" id="ARBA00022630"/>
    </source>
</evidence>
<keyword evidence="5" id="KW-0503">Monooxygenase</keyword>
<gene>
    <name evidence="7" type="ORF">TT172_LOCUS3104</name>
</gene>
<dbReference type="SUPFAM" id="SSF54373">
    <property type="entry name" value="FAD-linked reductases, C-terminal domain"/>
    <property type="match status" value="1"/>
</dbReference>
<evidence type="ECO:0000256" key="1">
    <source>
        <dbReference type="ARBA" id="ARBA00010790"/>
    </source>
</evidence>
<dbReference type="GO" id="GO:0004497">
    <property type="term" value="F:monooxygenase activity"/>
    <property type="evidence" value="ECO:0007669"/>
    <property type="project" value="UniProtKB-KW"/>
</dbReference>
<evidence type="ECO:0000259" key="6">
    <source>
        <dbReference type="PROSITE" id="PS00624"/>
    </source>
</evidence>